<dbReference type="OrthoDB" id="5583482at2759"/>
<sequence length="103" mass="11062">MSSLFRSSSSREKTLAEEMTTTMSTLLEDTILKNIQLKTDIETLGDEIARLSAENRNLLQGLGIRSPASSSSSAASSVSASPRDRRPSASDGEQAGEDEEEEP</sequence>
<organism evidence="3 4">
    <name type="scientific">Acanthamoeba castellanii (strain ATCC 30010 / Neff)</name>
    <dbReference type="NCBI Taxonomy" id="1257118"/>
    <lineage>
        <taxon>Eukaryota</taxon>
        <taxon>Amoebozoa</taxon>
        <taxon>Discosea</taxon>
        <taxon>Longamoebia</taxon>
        <taxon>Centramoebida</taxon>
        <taxon>Acanthamoebidae</taxon>
        <taxon>Acanthamoeba</taxon>
    </lineage>
</organism>
<proteinExistence type="predicted"/>
<evidence type="ECO:0000313" key="3">
    <source>
        <dbReference type="EMBL" id="ELR18983.1"/>
    </source>
</evidence>
<feature type="coiled-coil region" evidence="1">
    <location>
        <begin position="34"/>
        <end position="61"/>
    </location>
</feature>
<gene>
    <name evidence="3" type="ORF">ACA1_234210</name>
</gene>
<dbReference type="RefSeq" id="XP_004341047.1">
    <property type="nucleotide sequence ID" value="XM_004340999.1"/>
</dbReference>
<feature type="compositionally biased region" description="Acidic residues" evidence="2">
    <location>
        <begin position="94"/>
        <end position="103"/>
    </location>
</feature>
<evidence type="ECO:0000256" key="2">
    <source>
        <dbReference type="SAM" id="MobiDB-lite"/>
    </source>
</evidence>
<keyword evidence="4" id="KW-1185">Reference proteome</keyword>
<evidence type="ECO:0000313" key="4">
    <source>
        <dbReference type="Proteomes" id="UP000011083"/>
    </source>
</evidence>
<feature type="region of interest" description="Disordered" evidence="2">
    <location>
        <begin position="62"/>
        <end position="103"/>
    </location>
</feature>
<feature type="compositionally biased region" description="Low complexity" evidence="2">
    <location>
        <begin position="65"/>
        <end position="81"/>
    </location>
</feature>
<name>L8H2L2_ACACF</name>
<dbReference type="AlphaFoldDB" id="L8H2L2"/>
<accession>L8H2L2</accession>
<dbReference type="GeneID" id="14919752"/>
<protein>
    <submittedName>
        <fullName evidence="3">Uncharacterized protein</fullName>
    </submittedName>
</protein>
<keyword evidence="1" id="KW-0175">Coiled coil</keyword>
<reference evidence="3 4" key="1">
    <citation type="journal article" date="2013" name="Genome Biol.">
        <title>Genome of Acanthamoeba castellanii highlights extensive lateral gene transfer and early evolution of tyrosine kinase signaling.</title>
        <authorList>
            <person name="Clarke M."/>
            <person name="Lohan A.J."/>
            <person name="Liu B."/>
            <person name="Lagkouvardos I."/>
            <person name="Roy S."/>
            <person name="Zafar N."/>
            <person name="Bertelli C."/>
            <person name="Schilde C."/>
            <person name="Kianianmomeni A."/>
            <person name="Burglin T.R."/>
            <person name="Frech C."/>
            <person name="Turcotte B."/>
            <person name="Kopec K.O."/>
            <person name="Synnott J.M."/>
            <person name="Choo C."/>
            <person name="Paponov I."/>
            <person name="Finkler A."/>
            <person name="Soon Heng Tan C."/>
            <person name="Hutchins A.P."/>
            <person name="Weinmeier T."/>
            <person name="Rattei T."/>
            <person name="Chu J.S."/>
            <person name="Gimenez G."/>
            <person name="Irimia M."/>
            <person name="Rigden D.J."/>
            <person name="Fitzpatrick D.A."/>
            <person name="Lorenzo-Morales J."/>
            <person name="Bateman A."/>
            <person name="Chiu C.H."/>
            <person name="Tang P."/>
            <person name="Hegemann P."/>
            <person name="Fromm H."/>
            <person name="Raoult D."/>
            <person name="Greub G."/>
            <person name="Miranda-Saavedra D."/>
            <person name="Chen N."/>
            <person name="Nash P."/>
            <person name="Ginger M.L."/>
            <person name="Horn M."/>
            <person name="Schaap P."/>
            <person name="Caler L."/>
            <person name="Loftus B."/>
        </authorList>
    </citation>
    <scope>NUCLEOTIDE SEQUENCE [LARGE SCALE GENOMIC DNA]</scope>
    <source>
        <strain evidence="3 4">Neff</strain>
    </source>
</reference>
<dbReference type="Proteomes" id="UP000011083">
    <property type="component" value="Unassembled WGS sequence"/>
</dbReference>
<dbReference type="VEuPathDB" id="AmoebaDB:ACA1_234210"/>
<dbReference type="EMBL" id="KB007939">
    <property type="protein sequence ID" value="ELR18983.1"/>
    <property type="molecule type" value="Genomic_DNA"/>
</dbReference>
<evidence type="ECO:0000256" key="1">
    <source>
        <dbReference type="SAM" id="Coils"/>
    </source>
</evidence>
<dbReference type="KEGG" id="acan:ACA1_234210"/>